<dbReference type="InterPro" id="IPR001633">
    <property type="entry name" value="EAL_dom"/>
</dbReference>
<dbReference type="Gene3D" id="3.20.20.450">
    <property type="entry name" value="EAL domain"/>
    <property type="match status" value="1"/>
</dbReference>
<dbReference type="STRING" id="1356854.N007_12100"/>
<evidence type="ECO:0000313" key="2">
    <source>
        <dbReference type="Proteomes" id="UP000829401"/>
    </source>
</evidence>
<dbReference type="Proteomes" id="UP000829401">
    <property type="component" value="Plasmid pDSM3922.1"/>
</dbReference>
<proteinExistence type="predicted"/>
<dbReference type="SMART" id="SM00052">
    <property type="entry name" value="EAL"/>
    <property type="match status" value="1"/>
</dbReference>
<dbReference type="GO" id="GO:0071111">
    <property type="term" value="F:cyclic-guanylate-specific phosphodiesterase activity"/>
    <property type="evidence" value="ECO:0007669"/>
    <property type="project" value="InterPro"/>
</dbReference>
<protein>
    <submittedName>
        <fullName evidence="1">EAL domain-containing protein</fullName>
    </submittedName>
</protein>
<dbReference type="CDD" id="cd01948">
    <property type="entry name" value="EAL"/>
    <property type="match status" value="1"/>
</dbReference>
<dbReference type="AlphaFoldDB" id="T0BII1"/>
<dbReference type="PANTHER" id="PTHR33121">
    <property type="entry name" value="CYCLIC DI-GMP PHOSPHODIESTERASE PDEF"/>
    <property type="match status" value="1"/>
</dbReference>
<dbReference type="SUPFAM" id="SSF141868">
    <property type="entry name" value="EAL domain-like"/>
    <property type="match status" value="1"/>
</dbReference>
<dbReference type="eggNOG" id="COG2200">
    <property type="taxonomic scope" value="Bacteria"/>
</dbReference>
<sequence>MYKIAYQPIWDIVNQMVIGYEALMRPLDGSSPVDVIEQHRRKGTIAALDQTLMRQAMEDCQGFLRAGELLMVNTEPETLSEAVWDPWEYALKPNQVVIEITERACLDELDLNKFLNIGVQFALDDFGTGMSNLLALERLKPAFVKMNREFLAGHDDSGVLALLAEQFVRFGSKLIVEGVESESDLAFLRHIRVRYVQGFYTGRPAPAQDYIAKGNHRYASGWA</sequence>
<dbReference type="KEGG" id="aaco:K1I37_21175"/>
<accession>T0BII1</accession>
<organism evidence="1 2">
    <name type="scientific">Alicyclobacillus acidoterrestris (strain ATCC 49025 / DSM 3922 / CIP 106132 / NCIMB 13137 / GD3B)</name>
    <dbReference type="NCBI Taxonomy" id="1356854"/>
    <lineage>
        <taxon>Bacteria</taxon>
        <taxon>Bacillati</taxon>
        <taxon>Bacillota</taxon>
        <taxon>Bacilli</taxon>
        <taxon>Bacillales</taxon>
        <taxon>Alicyclobacillaceae</taxon>
        <taxon>Alicyclobacillus</taxon>
    </lineage>
</organism>
<name>T0BII1_ALIAG</name>
<dbReference type="Pfam" id="PF00563">
    <property type="entry name" value="EAL"/>
    <property type="match status" value="1"/>
</dbReference>
<reference evidence="2" key="1">
    <citation type="journal article" date="2022" name="G3 (Bethesda)">
        <title>Unveiling the complete genome sequence of Alicyclobacillus acidoterrestris DSM 3922T, a taint-producing strain.</title>
        <authorList>
            <person name="Leonardo I.C."/>
            <person name="Barreto Crespo M.T."/>
            <person name="Gaspar F.B."/>
        </authorList>
    </citation>
    <scope>NUCLEOTIDE SEQUENCE [LARGE SCALE GENOMIC DNA]</scope>
    <source>
        <strain evidence="2">DSM 3922</strain>
    </source>
</reference>
<evidence type="ECO:0000313" key="1">
    <source>
        <dbReference type="EMBL" id="UNO50983.1"/>
    </source>
</evidence>
<keyword evidence="1" id="KW-0614">Plasmid</keyword>
<dbReference type="EMBL" id="CP080468">
    <property type="protein sequence ID" value="UNO50983.1"/>
    <property type="molecule type" value="Genomic_DNA"/>
</dbReference>
<dbReference type="RefSeq" id="WP_021297477.1">
    <property type="nucleotide sequence ID" value="NZ_AURB01000155.1"/>
</dbReference>
<dbReference type="InterPro" id="IPR050706">
    <property type="entry name" value="Cyclic-di-GMP_PDE-like"/>
</dbReference>
<keyword evidence="2" id="KW-1185">Reference proteome</keyword>
<geneLocation type="plasmid" evidence="2">
    <name>pDSM3922.1</name>
</geneLocation>
<dbReference type="PANTHER" id="PTHR33121:SF70">
    <property type="entry name" value="SIGNALING PROTEIN YKOW"/>
    <property type="match status" value="1"/>
</dbReference>
<dbReference type="OrthoDB" id="581425at2"/>
<dbReference type="InterPro" id="IPR035919">
    <property type="entry name" value="EAL_sf"/>
</dbReference>
<dbReference type="PROSITE" id="PS50883">
    <property type="entry name" value="EAL"/>
    <property type="match status" value="1"/>
</dbReference>
<accession>A0A9E6ZKH1</accession>
<gene>
    <name evidence="1" type="ORF">K1I37_21175</name>
</gene>